<reference evidence="8 9" key="1">
    <citation type="submission" date="2022-12" db="EMBL/GenBank/DDBJ databases">
        <title>Chromosome-level genome of Tegillarca granosa.</title>
        <authorList>
            <person name="Kim J."/>
        </authorList>
    </citation>
    <scope>NUCLEOTIDE SEQUENCE [LARGE SCALE GENOMIC DNA]</scope>
    <source>
        <strain evidence="8">Teg-2019</strain>
        <tissue evidence="8">Adductor muscle</tissue>
    </source>
</reference>
<dbReference type="Pfam" id="PF13193">
    <property type="entry name" value="AMP-binding_C"/>
    <property type="match status" value="1"/>
</dbReference>
<dbReference type="InterPro" id="IPR045851">
    <property type="entry name" value="AMP-bd_C_sf"/>
</dbReference>
<gene>
    <name evidence="8" type="ORF">KUTeg_018145</name>
</gene>
<dbReference type="PANTHER" id="PTHR43107">
    <property type="entry name" value="LONG-CHAIN FATTY ACID TRANSPORT PROTEIN"/>
    <property type="match status" value="1"/>
</dbReference>
<comment type="catalytic activity">
    <reaction evidence="5">
        <text>tetracosanoate + ATP + CoA = tetracosanoyl-CoA + AMP + diphosphate</text>
        <dbReference type="Rhea" id="RHEA:33639"/>
        <dbReference type="ChEBI" id="CHEBI:30616"/>
        <dbReference type="ChEBI" id="CHEBI:31014"/>
        <dbReference type="ChEBI" id="CHEBI:33019"/>
        <dbReference type="ChEBI" id="CHEBI:57287"/>
        <dbReference type="ChEBI" id="CHEBI:65052"/>
        <dbReference type="ChEBI" id="CHEBI:456215"/>
    </reaction>
    <physiologicalReaction direction="left-to-right" evidence="5">
        <dbReference type="Rhea" id="RHEA:33640"/>
    </physiologicalReaction>
</comment>
<comment type="catalytic activity">
    <reaction evidence="3">
        <text>a very long-chain fatty acid + ATP + CoA = a very long-chain fatty acyl-CoA + AMP + diphosphate</text>
        <dbReference type="Rhea" id="RHEA:54536"/>
        <dbReference type="ChEBI" id="CHEBI:30616"/>
        <dbReference type="ChEBI" id="CHEBI:33019"/>
        <dbReference type="ChEBI" id="CHEBI:57287"/>
        <dbReference type="ChEBI" id="CHEBI:58950"/>
        <dbReference type="ChEBI" id="CHEBI:138261"/>
        <dbReference type="ChEBI" id="CHEBI:456215"/>
    </reaction>
    <physiologicalReaction direction="left-to-right" evidence="3">
        <dbReference type="Rhea" id="RHEA:54537"/>
    </physiologicalReaction>
</comment>
<feature type="domain" description="AMP-binding enzyme C-terminal" evidence="7">
    <location>
        <begin position="444"/>
        <end position="523"/>
    </location>
</feature>
<dbReference type="EMBL" id="JARBDR010000903">
    <property type="protein sequence ID" value="KAJ8304562.1"/>
    <property type="molecule type" value="Genomic_DNA"/>
</dbReference>
<dbReference type="PROSITE" id="PS00455">
    <property type="entry name" value="AMP_BINDING"/>
    <property type="match status" value="1"/>
</dbReference>
<dbReference type="PANTHER" id="PTHR43107:SF22">
    <property type="entry name" value="VERY LONG-CHAIN ACYL-COA SYNTHETASE"/>
    <property type="match status" value="1"/>
</dbReference>
<evidence type="ECO:0000259" key="6">
    <source>
        <dbReference type="Pfam" id="PF00501"/>
    </source>
</evidence>
<dbReference type="InterPro" id="IPR020845">
    <property type="entry name" value="AMP-binding_CS"/>
</dbReference>
<accession>A0ABQ9EKW2</accession>
<evidence type="ECO:0000259" key="7">
    <source>
        <dbReference type="Pfam" id="PF13193"/>
    </source>
</evidence>
<comment type="similarity">
    <text evidence="1">Belongs to the ATP-dependent AMP-binding enzyme family.</text>
</comment>
<evidence type="ECO:0000313" key="9">
    <source>
        <dbReference type="Proteomes" id="UP001217089"/>
    </source>
</evidence>
<feature type="non-terminal residue" evidence="8">
    <location>
        <position position="567"/>
    </location>
</feature>
<evidence type="ECO:0000313" key="8">
    <source>
        <dbReference type="EMBL" id="KAJ8304562.1"/>
    </source>
</evidence>
<dbReference type="SUPFAM" id="SSF56801">
    <property type="entry name" value="Acetyl-CoA synthetase-like"/>
    <property type="match status" value="1"/>
</dbReference>
<sequence length="567" mass="64456">MSTSNKYVLGALGTTGATLAVWRGLCPWLKYDIKTISLSRKIGNLALRNIQNGRFLIDQFEEVAKRRANHPFVIFEDKVYSYEFMDQMANRVANLALTWNLKVGDVVAMMIENKPDFIWTFLGLLKLGLTVAFVNYHLRAQPLAHILKTSEAKIIIVGDGEEFLESVEEIKNDIQSVPIYIQGRQQTDLPAGYVSLDDCMRKTLPVAICKSAREGVTLKSSVCYIFTSGTTGLPKPAIINNARAIGGTTSYQWFDFNENDISYIVTPLYHSAATCVTLFNTIGMGSTVVLRRKFSVRHYWEDCRRHNNNMDGVHKIRVAFGNGLRLDIWKEFQERFKIPRVLEFFGATEGTYMFVNVCDKMGAVARLSPLMGLLLASIPATHTGFYNASKAANKKKLVRNAFKDGDVYLNFGDLFYLDKDYFFYFRDRVGDTFRWKSENVSTREVGDVLSQLDFIQDVNVYGVLIPGSDGKAGMAAIMLKDHKEVTSDILEKIFGHCHHSLPSYARPLFLRFVNELETTETMKHRKIELMKEGFDLNKVSDPLYFMDEHRGKYVPLDESQYQTVLTS</sequence>
<evidence type="ECO:0000256" key="4">
    <source>
        <dbReference type="ARBA" id="ARBA00041297"/>
    </source>
</evidence>
<dbReference type="InterPro" id="IPR025110">
    <property type="entry name" value="AMP-bd_C"/>
</dbReference>
<evidence type="ECO:0000256" key="1">
    <source>
        <dbReference type="ARBA" id="ARBA00006432"/>
    </source>
</evidence>
<organism evidence="8 9">
    <name type="scientific">Tegillarca granosa</name>
    <name type="common">Malaysian cockle</name>
    <name type="synonym">Anadara granosa</name>
    <dbReference type="NCBI Taxonomy" id="220873"/>
    <lineage>
        <taxon>Eukaryota</taxon>
        <taxon>Metazoa</taxon>
        <taxon>Spiralia</taxon>
        <taxon>Lophotrochozoa</taxon>
        <taxon>Mollusca</taxon>
        <taxon>Bivalvia</taxon>
        <taxon>Autobranchia</taxon>
        <taxon>Pteriomorphia</taxon>
        <taxon>Arcoida</taxon>
        <taxon>Arcoidea</taxon>
        <taxon>Arcidae</taxon>
        <taxon>Tegillarca</taxon>
    </lineage>
</organism>
<comment type="caution">
    <text evidence="8">The sequence shown here is derived from an EMBL/GenBank/DDBJ whole genome shotgun (WGS) entry which is preliminary data.</text>
</comment>
<name>A0ABQ9EKW2_TEGGR</name>
<proteinExistence type="inferred from homology"/>
<protein>
    <recommendedName>
        <fullName evidence="4">Long-chain-fatty-acid--CoA ligase</fullName>
    </recommendedName>
</protein>
<dbReference type="InterPro" id="IPR042099">
    <property type="entry name" value="ANL_N_sf"/>
</dbReference>
<evidence type="ECO:0000256" key="2">
    <source>
        <dbReference type="ARBA" id="ARBA00022598"/>
    </source>
</evidence>
<dbReference type="Gene3D" id="3.30.300.30">
    <property type="match status" value="1"/>
</dbReference>
<dbReference type="Pfam" id="PF00501">
    <property type="entry name" value="AMP-binding"/>
    <property type="match status" value="1"/>
</dbReference>
<dbReference type="Gene3D" id="3.40.50.12780">
    <property type="entry name" value="N-terminal domain of ligase-like"/>
    <property type="match status" value="1"/>
</dbReference>
<evidence type="ECO:0000256" key="3">
    <source>
        <dbReference type="ARBA" id="ARBA00036527"/>
    </source>
</evidence>
<dbReference type="Proteomes" id="UP001217089">
    <property type="component" value="Unassembled WGS sequence"/>
</dbReference>
<dbReference type="InterPro" id="IPR000873">
    <property type="entry name" value="AMP-dep_synth/lig_dom"/>
</dbReference>
<evidence type="ECO:0000256" key="5">
    <source>
        <dbReference type="ARBA" id="ARBA00048666"/>
    </source>
</evidence>
<feature type="domain" description="AMP-dependent synthetase/ligase" evidence="6">
    <location>
        <begin position="60"/>
        <end position="307"/>
    </location>
</feature>
<keyword evidence="2" id="KW-0436">Ligase</keyword>
<keyword evidence="9" id="KW-1185">Reference proteome</keyword>